<feature type="transmembrane region" description="Helical" evidence="1">
    <location>
        <begin position="303"/>
        <end position="325"/>
    </location>
</feature>
<dbReference type="Proteomes" id="UP001596091">
    <property type="component" value="Unassembled WGS sequence"/>
</dbReference>
<keyword evidence="1" id="KW-0812">Transmembrane</keyword>
<accession>A0ABW1EA95</accession>
<evidence type="ECO:0000256" key="1">
    <source>
        <dbReference type="SAM" id="Phobius"/>
    </source>
</evidence>
<feature type="transmembrane region" description="Helical" evidence="1">
    <location>
        <begin position="12"/>
        <end position="31"/>
    </location>
</feature>
<dbReference type="EMBL" id="JBHSPH010000001">
    <property type="protein sequence ID" value="MFC5861251.1"/>
    <property type="molecule type" value="Genomic_DNA"/>
</dbReference>
<feature type="transmembrane region" description="Helical" evidence="1">
    <location>
        <begin position="88"/>
        <end position="107"/>
    </location>
</feature>
<protein>
    <recommendedName>
        <fullName evidence="4">Glycosyltransferase RgtA/B/C/D-like domain-containing protein</fullName>
    </recommendedName>
</protein>
<keyword evidence="1" id="KW-1133">Transmembrane helix</keyword>
<proteinExistence type="predicted"/>
<evidence type="ECO:0008006" key="4">
    <source>
        <dbReference type="Google" id="ProtNLM"/>
    </source>
</evidence>
<reference evidence="3" key="1">
    <citation type="journal article" date="2019" name="Int. J. Syst. Evol. Microbiol.">
        <title>The Global Catalogue of Microorganisms (GCM) 10K type strain sequencing project: providing services to taxonomists for standard genome sequencing and annotation.</title>
        <authorList>
            <consortium name="The Broad Institute Genomics Platform"/>
            <consortium name="The Broad Institute Genome Sequencing Center for Infectious Disease"/>
            <person name="Wu L."/>
            <person name="Ma J."/>
        </authorList>
    </citation>
    <scope>NUCLEOTIDE SEQUENCE [LARGE SCALE GENOMIC DNA]</scope>
    <source>
        <strain evidence="3">JCM 4087</strain>
    </source>
</reference>
<feature type="transmembrane region" description="Helical" evidence="1">
    <location>
        <begin position="279"/>
        <end position="296"/>
    </location>
</feature>
<feature type="transmembrane region" description="Helical" evidence="1">
    <location>
        <begin position="337"/>
        <end position="353"/>
    </location>
</feature>
<feature type="transmembrane region" description="Helical" evidence="1">
    <location>
        <begin position="384"/>
        <end position="404"/>
    </location>
</feature>
<gene>
    <name evidence="2" type="ORF">ACFPT7_03005</name>
</gene>
<name>A0ABW1EA95_9BACT</name>
<feature type="transmembrane region" description="Helical" evidence="1">
    <location>
        <begin position="187"/>
        <end position="205"/>
    </location>
</feature>
<organism evidence="2 3">
    <name type="scientific">Acidicapsa dinghuensis</name>
    <dbReference type="NCBI Taxonomy" id="2218256"/>
    <lineage>
        <taxon>Bacteria</taxon>
        <taxon>Pseudomonadati</taxon>
        <taxon>Acidobacteriota</taxon>
        <taxon>Terriglobia</taxon>
        <taxon>Terriglobales</taxon>
        <taxon>Acidobacteriaceae</taxon>
        <taxon>Acidicapsa</taxon>
    </lineage>
</organism>
<sequence>MLDVPPINRFKIRDLCIAIFLFAATALWTLWQNSRVAVLWDLGYLLNTSHRIAVGQIPYRDFSLVHPPITFFVQAVIEHIFGRHYEYVVAYAAFAGGVASLLTWWIIREIVCGQSHAWLISLLLTLPLPVLGIYSIYPHPIYDADSVLAILAAILLLYRAAKPDASWKTRTVAGASCALPLFVKQNIGLPFLLAVLVAAMLLLAVRRTQRGRKTEPSHHLSSAAILQIAGGALAALAVVTACLAITCGLRNYIHWTVQFAAQRRLPAANTLLSLYGEPSLVWALPSFAAGIALLFCRPLRRAWIHAIGVCLATIPFAATLVCLLLEPNAEDRADRLLALWPLLLIAAMAISLLELRKGVTFPRLIPFVILAAIHGTFLSQEVWGSTYAIWSLLILLAGNLLMALPARASRAVPALAAAMGVTLLVCGGFYAASLERLDYIYNSADEPLVRATLPVLHGMAARGTYLPDFEQLVRFADAEIPASDGILLLPGEEPFFYVTGRVPRFPVVLFDHTTDPYTPEELFAEVKRLGVRWVVMKTRLQSNEDPLLERAQIMQQIEQQFQLVRKLDGYDVYYRR</sequence>
<dbReference type="RefSeq" id="WP_263334090.1">
    <property type="nucleotide sequence ID" value="NZ_JAGSYH010000002.1"/>
</dbReference>
<feature type="transmembrane region" description="Helical" evidence="1">
    <location>
        <begin position="360"/>
        <end position="378"/>
    </location>
</feature>
<feature type="transmembrane region" description="Helical" evidence="1">
    <location>
        <begin position="119"/>
        <end position="137"/>
    </location>
</feature>
<evidence type="ECO:0000313" key="2">
    <source>
        <dbReference type="EMBL" id="MFC5861251.1"/>
    </source>
</evidence>
<evidence type="ECO:0000313" key="3">
    <source>
        <dbReference type="Proteomes" id="UP001596091"/>
    </source>
</evidence>
<comment type="caution">
    <text evidence="2">The sequence shown here is derived from an EMBL/GenBank/DDBJ whole genome shotgun (WGS) entry which is preliminary data.</text>
</comment>
<feature type="transmembrane region" description="Helical" evidence="1">
    <location>
        <begin position="411"/>
        <end position="432"/>
    </location>
</feature>
<keyword evidence="3" id="KW-1185">Reference proteome</keyword>
<feature type="transmembrane region" description="Helical" evidence="1">
    <location>
        <begin position="225"/>
        <end position="246"/>
    </location>
</feature>
<keyword evidence="1" id="KW-0472">Membrane</keyword>